<proteinExistence type="predicted"/>
<sequence length="278" mass="32162">MVREQSADRNARYPVFGLVRNAILARWRTSGAFPFEHRASPKGRVGIKFRAVQDGANSSATFLTVKNKERRLSSPTDVPRYDINESDVHVHNLIGTQCKKTIYTGDQALMDGVTEPTMKDLRRLRYEKIAGTRRRTALQVWGFREENKVTNRAYALCRAWFALHKEVLKTMGPKQDNKKHQLKSDRDVRARTTVTFSNVYNFVPMLTLTTAATIWTSSCYLREYDIGLIKHAHNASNKINRRSSLTNFHLKDNTWDTKFTRTSKFFAYDCRFAENLKD</sequence>
<evidence type="ECO:0000313" key="2">
    <source>
        <dbReference type="Proteomes" id="UP001175227"/>
    </source>
</evidence>
<dbReference type="AlphaFoldDB" id="A0AA39PK40"/>
<evidence type="ECO:0000313" key="1">
    <source>
        <dbReference type="EMBL" id="KAK0484658.1"/>
    </source>
</evidence>
<name>A0AA39PK40_9AGAR</name>
<dbReference type="EMBL" id="JAUEPR010000005">
    <property type="protein sequence ID" value="KAK0484658.1"/>
    <property type="molecule type" value="Genomic_DNA"/>
</dbReference>
<dbReference type="Proteomes" id="UP001175227">
    <property type="component" value="Unassembled WGS sequence"/>
</dbReference>
<protein>
    <submittedName>
        <fullName evidence="1">Uncharacterized protein</fullName>
    </submittedName>
</protein>
<organism evidence="1 2">
    <name type="scientific">Armillaria novae-zelandiae</name>
    <dbReference type="NCBI Taxonomy" id="153914"/>
    <lineage>
        <taxon>Eukaryota</taxon>
        <taxon>Fungi</taxon>
        <taxon>Dikarya</taxon>
        <taxon>Basidiomycota</taxon>
        <taxon>Agaricomycotina</taxon>
        <taxon>Agaricomycetes</taxon>
        <taxon>Agaricomycetidae</taxon>
        <taxon>Agaricales</taxon>
        <taxon>Marasmiineae</taxon>
        <taxon>Physalacriaceae</taxon>
        <taxon>Armillaria</taxon>
    </lineage>
</organism>
<reference evidence="1" key="1">
    <citation type="submission" date="2023-06" db="EMBL/GenBank/DDBJ databases">
        <authorList>
            <consortium name="Lawrence Berkeley National Laboratory"/>
            <person name="Ahrendt S."/>
            <person name="Sahu N."/>
            <person name="Indic B."/>
            <person name="Wong-Bajracharya J."/>
            <person name="Merenyi Z."/>
            <person name="Ke H.-M."/>
            <person name="Monk M."/>
            <person name="Kocsube S."/>
            <person name="Drula E."/>
            <person name="Lipzen A."/>
            <person name="Balint B."/>
            <person name="Henrissat B."/>
            <person name="Andreopoulos B."/>
            <person name="Martin F.M."/>
            <person name="Harder C.B."/>
            <person name="Rigling D."/>
            <person name="Ford K.L."/>
            <person name="Foster G.D."/>
            <person name="Pangilinan J."/>
            <person name="Papanicolaou A."/>
            <person name="Barry K."/>
            <person name="LaButti K."/>
            <person name="Viragh M."/>
            <person name="Koriabine M."/>
            <person name="Yan M."/>
            <person name="Riley R."/>
            <person name="Champramary S."/>
            <person name="Plett K.L."/>
            <person name="Tsai I.J."/>
            <person name="Slot J."/>
            <person name="Sipos G."/>
            <person name="Plett J."/>
            <person name="Nagy L.G."/>
            <person name="Grigoriev I.V."/>
        </authorList>
    </citation>
    <scope>NUCLEOTIDE SEQUENCE</scope>
    <source>
        <strain evidence="1">ICMP 16352</strain>
    </source>
</reference>
<comment type="caution">
    <text evidence="1">The sequence shown here is derived from an EMBL/GenBank/DDBJ whole genome shotgun (WGS) entry which is preliminary data.</text>
</comment>
<gene>
    <name evidence="1" type="ORF">IW261DRAFT_1416589</name>
</gene>
<accession>A0AA39PK40</accession>
<keyword evidence="2" id="KW-1185">Reference proteome</keyword>